<keyword evidence="3" id="KW-1185">Reference proteome</keyword>
<feature type="compositionally biased region" description="Basic and acidic residues" evidence="1">
    <location>
        <begin position="12"/>
        <end position="56"/>
    </location>
</feature>
<evidence type="ECO:0000313" key="3">
    <source>
        <dbReference type="Proteomes" id="UP000747542"/>
    </source>
</evidence>
<reference evidence="2" key="1">
    <citation type="journal article" date="2021" name="Sci. Adv.">
        <title>The American lobster genome reveals insights on longevity, neural, and immune adaptations.</title>
        <authorList>
            <person name="Polinski J.M."/>
            <person name="Zimin A.V."/>
            <person name="Clark K.F."/>
            <person name="Kohn A.B."/>
            <person name="Sadowski N."/>
            <person name="Timp W."/>
            <person name="Ptitsyn A."/>
            <person name="Khanna P."/>
            <person name="Romanova D.Y."/>
            <person name="Williams P."/>
            <person name="Greenwood S.J."/>
            <person name="Moroz L.L."/>
            <person name="Walt D.R."/>
            <person name="Bodnar A.G."/>
        </authorList>
    </citation>
    <scope>NUCLEOTIDE SEQUENCE</scope>
    <source>
        <strain evidence="2">GMGI-L3</strain>
    </source>
</reference>
<dbReference type="GO" id="GO:0005868">
    <property type="term" value="C:cytoplasmic dynein complex"/>
    <property type="evidence" value="ECO:0007669"/>
    <property type="project" value="InterPro"/>
</dbReference>
<dbReference type="AlphaFoldDB" id="A0A8J5JFR7"/>
<dbReference type="EMBL" id="JAHLQT010039062">
    <property type="protein sequence ID" value="KAG7156496.1"/>
    <property type="molecule type" value="Genomic_DNA"/>
</dbReference>
<dbReference type="Pfam" id="PF11540">
    <property type="entry name" value="Dynein_IC2"/>
    <property type="match status" value="1"/>
</dbReference>
<name>A0A8J5JFR7_HOMAM</name>
<dbReference type="Proteomes" id="UP000747542">
    <property type="component" value="Unassembled WGS sequence"/>
</dbReference>
<dbReference type="GO" id="GO:0007018">
    <property type="term" value="P:microtubule-based movement"/>
    <property type="evidence" value="ECO:0007669"/>
    <property type="project" value="InterPro"/>
</dbReference>
<gene>
    <name evidence="2" type="primary">sw-L</name>
    <name evidence="2" type="ORF">Hamer_G006458</name>
</gene>
<feature type="compositionally biased region" description="Low complexity" evidence="1">
    <location>
        <begin position="84"/>
        <end position="97"/>
    </location>
</feature>
<feature type="region of interest" description="Disordered" evidence="1">
    <location>
        <begin position="1"/>
        <end position="125"/>
    </location>
</feature>
<protein>
    <submittedName>
        <fullName evidence="2">Cytoplasmic dynein 1 intermediate chain-like</fullName>
    </submittedName>
</protein>
<evidence type="ECO:0000313" key="2">
    <source>
        <dbReference type="EMBL" id="KAG7156496.1"/>
    </source>
</evidence>
<feature type="compositionally biased region" description="Polar residues" evidence="1">
    <location>
        <begin position="102"/>
        <end position="118"/>
    </location>
</feature>
<proteinExistence type="predicted"/>
<organism evidence="2 3">
    <name type="scientific">Homarus americanus</name>
    <name type="common">American lobster</name>
    <dbReference type="NCBI Taxonomy" id="6706"/>
    <lineage>
        <taxon>Eukaryota</taxon>
        <taxon>Metazoa</taxon>
        <taxon>Ecdysozoa</taxon>
        <taxon>Arthropoda</taxon>
        <taxon>Crustacea</taxon>
        <taxon>Multicrustacea</taxon>
        <taxon>Malacostraca</taxon>
        <taxon>Eumalacostraca</taxon>
        <taxon>Eucarida</taxon>
        <taxon>Decapoda</taxon>
        <taxon>Pleocyemata</taxon>
        <taxon>Astacidea</taxon>
        <taxon>Nephropoidea</taxon>
        <taxon>Nephropidae</taxon>
        <taxon>Homarus</taxon>
    </lineage>
</organism>
<accession>A0A8J5JFR7</accession>
<comment type="caution">
    <text evidence="2">The sequence shown here is derived from an EMBL/GenBank/DDBJ whole genome shotgun (WGS) entry which is preliminary data.</text>
</comment>
<sequence>MMSQGVGINVMDRLRVNSPDRRNAWKEEKERKLAKLKQLRAEREKRRQEQLAKEAQEAAARASNAPRNDQDLDKMLSDLGVAPLSEVLSSMSSMSSEPGADQTGSPDKSLEANATASPRTPRHYKESIKCEEDTLGDHQHHQHHQCCSINKKPPQLSVVSVQATNIPPRETVTYTKGVQTSASGDGHG</sequence>
<evidence type="ECO:0000256" key="1">
    <source>
        <dbReference type="SAM" id="MobiDB-lite"/>
    </source>
</evidence>
<dbReference type="InterPro" id="IPR025956">
    <property type="entry name" value="DYNC1I1/DYNC1I2"/>
</dbReference>